<comment type="caution">
    <text evidence="2">The sequence shown here is derived from an EMBL/GenBank/DDBJ whole genome shotgun (WGS) entry which is preliminary data.</text>
</comment>
<feature type="region of interest" description="Disordered" evidence="1">
    <location>
        <begin position="118"/>
        <end position="200"/>
    </location>
</feature>
<dbReference type="Proteomes" id="UP001151760">
    <property type="component" value="Unassembled WGS sequence"/>
</dbReference>
<feature type="compositionally biased region" description="Acidic residues" evidence="1">
    <location>
        <begin position="118"/>
        <end position="148"/>
    </location>
</feature>
<gene>
    <name evidence="2" type="ORF">Tco_0890723</name>
</gene>
<feature type="compositionally biased region" description="Basic and acidic residues" evidence="1">
    <location>
        <begin position="167"/>
        <end position="186"/>
    </location>
</feature>
<sequence>MSTPVFAYLGGTDTESEPFEDPIDTKTLESPLAITPPIPLSESTPPILVPILRRTLRMAVCVPLAMSLRLYASMAGVAAMSESALHKRFRSSYESSPSVSPPDLPSQKCYRGMFELVEDSEEDNDEEDEEIEESMDSDNVSDDAEDEGLTTGVEGPGMDDEGYGLDDESRGINDKGHSVESDRFGLEEEEEAVPGGQQQAALVVGTPVSVPLGLGYEALRRHELALEEGDVYGTFEVGQGFRSAPESGRPKRVSAFRQPTLTTWTDPKDAGSSSRDVGGLIRDHAVRLEELPPTLFERSLEYEQERVAGENQDLWLQLAEERRARLELAEVVNGMRRGQEPRGGA</sequence>
<evidence type="ECO:0000313" key="3">
    <source>
        <dbReference type="Proteomes" id="UP001151760"/>
    </source>
</evidence>
<feature type="compositionally biased region" description="Acidic residues" evidence="1">
    <location>
        <begin position="157"/>
        <end position="166"/>
    </location>
</feature>
<evidence type="ECO:0000313" key="2">
    <source>
        <dbReference type="EMBL" id="GJT20786.1"/>
    </source>
</evidence>
<organism evidence="2 3">
    <name type="scientific">Tanacetum coccineum</name>
    <dbReference type="NCBI Taxonomy" id="301880"/>
    <lineage>
        <taxon>Eukaryota</taxon>
        <taxon>Viridiplantae</taxon>
        <taxon>Streptophyta</taxon>
        <taxon>Embryophyta</taxon>
        <taxon>Tracheophyta</taxon>
        <taxon>Spermatophyta</taxon>
        <taxon>Magnoliopsida</taxon>
        <taxon>eudicotyledons</taxon>
        <taxon>Gunneridae</taxon>
        <taxon>Pentapetalae</taxon>
        <taxon>asterids</taxon>
        <taxon>campanulids</taxon>
        <taxon>Asterales</taxon>
        <taxon>Asteraceae</taxon>
        <taxon>Asteroideae</taxon>
        <taxon>Anthemideae</taxon>
        <taxon>Anthemidinae</taxon>
        <taxon>Tanacetum</taxon>
    </lineage>
</organism>
<evidence type="ECO:0000256" key="1">
    <source>
        <dbReference type="SAM" id="MobiDB-lite"/>
    </source>
</evidence>
<protein>
    <submittedName>
        <fullName evidence="2">Uncharacterized protein</fullName>
    </submittedName>
</protein>
<reference evidence="2" key="2">
    <citation type="submission" date="2022-01" db="EMBL/GenBank/DDBJ databases">
        <authorList>
            <person name="Yamashiro T."/>
            <person name="Shiraishi A."/>
            <person name="Satake H."/>
            <person name="Nakayama K."/>
        </authorList>
    </citation>
    <scope>NUCLEOTIDE SEQUENCE</scope>
</reference>
<name>A0ABQ5C1B0_9ASTR</name>
<accession>A0ABQ5C1B0</accession>
<feature type="region of interest" description="Disordered" evidence="1">
    <location>
        <begin position="241"/>
        <end position="277"/>
    </location>
</feature>
<proteinExistence type="predicted"/>
<dbReference type="EMBL" id="BQNB010013834">
    <property type="protein sequence ID" value="GJT20786.1"/>
    <property type="molecule type" value="Genomic_DNA"/>
</dbReference>
<keyword evidence="3" id="KW-1185">Reference proteome</keyword>
<feature type="compositionally biased region" description="Polar residues" evidence="1">
    <location>
        <begin position="257"/>
        <end position="275"/>
    </location>
</feature>
<reference evidence="2" key="1">
    <citation type="journal article" date="2022" name="Int. J. Mol. Sci.">
        <title>Draft Genome of Tanacetum Coccineum: Genomic Comparison of Closely Related Tanacetum-Family Plants.</title>
        <authorList>
            <person name="Yamashiro T."/>
            <person name="Shiraishi A."/>
            <person name="Nakayama K."/>
            <person name="Satake H."/>
        </authorList>
    </citation>
    <scope>NUCLEOTIDE SEQUENCE</scope>
</reference>